<dbReference type="InterPro" id="IPR036291">
    <property type="entry name" value="NAD(P)-bd_dom_sf"/>
</dbReference>
<dbReference type="Gene3D" id="3.40.50.720">
    <property type="entry name" value="NAD(P)-binding Rossmann-like Domain"/>
    <property type="match status" value="1"/>
</dbReference>
<dbReference type="PANTHER" id="PTHR14097:SF7">
    <property type="entry name" value="OXIDOREDUCTASE HTATIP2"/>
    <property type="match status" value="1"/>
</dbReference>
<organism evidence="3 5">
    <name type="scientific">Synchytrium endobioticum</name>
    <dbReference type="NCBI Taxonomy" id="286115"/>
    <lineage>
        <taxon>Eukaryota</taxon>
        <taxon>Fungi</taxon>
        <taxon>Fungi incertae sedis</taxon>
        <taxon>Chytridiomycota</taxon>
        <taxon>Chytridiomycota incertae sedis</taxon>
        <taxon>Chytridiomycetes</taxon>
        <taxon>Synchytriales</taxon>
        <taxon>Synchytriaceae</taxon>
        <taxon>Synchytrium</taxon>
    </lineage>
</organism>
<accession>A0A507CRF9</accession>
<evidence type="ECO:0000256" key="1">
    <source>
        <dbReference type="ARBA" id="ARBA00004450"/>
    </source>
</evidence>
<dbReference type="AlphaFoldDB" id="A0A507CRF9"/>
<dbReference type="OrthoDB" id="430436at2759"/>
<comment type="subcellular location">
    <subcellularLocation>
        <location evidence="1">Mitochondrion outer membrane</location>
        <topology evidence="1">Peripheral membrane protein</topology>
    </subcellularLocation>
</comment>
<protein>
    <recommendedName>
        <fullName evidence="7">NAD(P)-binding domain-containing protein</fullName>
    </recommendedName>
</protein>
<proteinExistence type="inferred from homology"/>
<gene>
    <name evidence="4" type="ORF">SeLEV6574_g04551</name>
    <name evidence="3" type="ORF">SeMB42_g05433</name>
</gene>
<dbReference type="Proteomes" id="UP000320475">
    <property type="component" value="Unassembled WGS sequence"/>
</dbReference>
<keyword evidence="5" id="KW-1185">Reference proteome</keyword>
<dbReference type="SUPFAM" id="SSF51735">
    <property type="entry name" value="NAD(P)-binding Rossmann-fold domains"/>
    <property type="match status" value="1"/>
</dbReference>
<evidence type="ECO:0000256" key="2">
    <source>
        <dbReference type="ARBA" id="ARBA00006617"/>
    </source>
</evidence>
<dbReference type="GO" id="GO:0005741">
    <property type="term" value="C:mitochondrial outer membrane"/>
    <property type="evidence" value="ECO:0007669"/>
    <property type="project" value="UniProtKB-SubCell"/>
</dbReference>
<evidence type="ECO:0000313" key="4">
    <source>
        <dbReference type="EMBL" id="TPX44331.1"/>
    </source>
</evidence>
<dbReference type="GO" id="GO:0051170">
    <property type="term" value="P:import into nucleus"/>
    <property type="evidence" value="ECO:0007669"/>
    <property type="project" value="TreeGrafter"/>
</dbReference>
<name>A0A507CRF9_9FUNG</name>
<dbReference type="Proteomes" id="UP000317494">
    <property type="component" value="Unassembled WGS sequence"/>
</dbReference>
<sequence length="244" mass="26566">MAKSAIIIGGSGLVGRRLVESLLQDANVSRVVSLGRREVHADQVCPTCTDDQKAKFLSVVVDFLNLSKNQSDFEGHDVGFITLGTTYKDAGSNAEKFREIDYAYCLNFAKLYQLVNSSRPTHICLLTSGGSNPGSFFLYPRTKGELERDCANIGLNKLTIFRPGLLVPASSKDTRFNSERSGESVALKILPYVNWIVPTHLSSSTTSVGIAMWKKGMESVSKGAGSTTVEILENKDIRQIAPIS</sequence>
<reference evidence="5 6" key="1">
    <citation type="journal article" date="2019" name="Sci. Rep.">
        <title>Comparative genomics of chytrid fungi reveal insights into the obligate biotrophic and pathogenic lifestyle of Synchytrium endobioticum.</title>
        <authorList>
            <person name="van de Vossenberg B.T.L.H."/>
            <person name="Warris S."/>
            <person name="Nguyen H.D.T."/>
            <person name="van Gent-Pelzer M.P.E."/>
            <person name="Joly D.L."/>
            <person name="van de Geest H.C."/>
            <person name="Bonants P.J.M."/>
            <person name="Smith D.S."/>
            <person name="Levesque C.A."/>
            <person name="van der Lee T.A.J."/>
        </authorList>
    </citation>
    <scope>NUCLEOTIDE SEQUENCE [LARGE SCALE GENOMIC DNA]</scope>
    <source>
        <strain evidence="4 6">LEV6574</strain>
        <strain evidence="3 5">MB42</strain>
    </source>
</reference>
<dbReference type="STRING" id="286115.A0A507CRF9"/>
<dbReference type="VEuPathDB" id="FungiDB:SeMB42_g05433"/>
<evidence type="ECO:0000313" key="5">
    <source>
        <dbReference type="Proteomes" id="UP000317494"/>
    </source>
</evidence>
<evidence type="ECO:0000313" key="6">
    <source>
        <dbReference type="Proteomes" id="UP000320475"/>
    </source>
</evidence>
<dbReference type="EMBL" id="QEAN01000259">
    <property type="protein sequence ID" value="TPX41733.1"/>
    <property type="molecule type" value="Genomic_DNA"/>
</dbReference>
<comment type="caution">
    <text evidence="3">The sequence shown here is derived from an EMBL/GenBank/DDBJ whole genome shotgun (WGS) entry which is preliminary data.</text>
</comment>
<evidence type="ECO:0000313" key="3">
    <source>
        <dbReference type="EMBL" id="TPX41733.1"/>
    </source>
</evidence>
<dbReference type="PANTHER" id="PTHR14097">
    <property type="entry name" value="OXIDOREDUCTASE HTATIP2"/>
    <property type="match status" value="1"/>
</dbReference>
<dbReference type="EMBL" id="QEAM01000186">
    <property type="protein sequence ID" value="TPX44331.1"/>
    <property type="molecule type" value="Genomic_DNA"/>
</dbReference>
<evidence type="ECO:0008006" key="7">
    <source>
        <dbReference type="Google" id="ProtNLM"/>
    </source>
</evidence>
<comment type="similarity">
    <text evidence="2">Belongs to the FMP52 family.</text>
</comment>